<dbReference type="CDD" id="cd08579">
    <property type="entry name" value="GDPD_memb_like"/>
    <property type="match status" value="1"/>
</dbReference>
<comment type="caution">
    <text evidence="3">The sequence shown here is derived from an EMBL/GenBank/DDBJ whole genome shotgun (WGS) entry which is preliminary data.</text>
</comment>
<feature type="domain" description="GP-PDE" evidence="2">
    <location>
        <begin position="345"/>
        <end position="575"/>
    </location>
</feature>
<dbReference type="PROSITE" id="PS51704">
    <property type="entry name" value="GP_PDE"/>
    <property type="match status" value="1"/>
</dbReference>
<feature type="transmembrane region" description="Helical" evidence="1">
    <location>
        <begin position="124"/>
        <end position="143"/>
    </location>
</feature>
<dbReference type="Pfam" id="PF03009">
    <property type="entry name" value="GDPD"/>
    <property type="match status" value="1"/>
</dbReference>
<keyword evidence="1" id="KW-0472">Membrane</keyword>
<reference evidence="3" key="1">
    <citation type="submission" date="2021-07" db="EMBL/GenBank/DDBJ databases">
        <title>Roseobacter insulae sp. nov., isolated from a tidal flat.</title>
        <authorList>
            <person name="Park S."/>
            <person name="Yoon J.-H."/>
        </authorList>
    </citation>
    <scope>NUCLEOTIDE SEQUENCE</scope>
    <source>
        <strain evidence="3">YSTF-M11</strain>
    </source>
</reference>
<dbReference type="RefSeq" id="WP_219501728.1">
    <property type="nucleotide sequence ID" value="NZ_JAHXDN010000002.1"/>
</dbReference>
<dbReference type="PANTHER" id="PTHR46211:SF8">
    <property type="entry name" value="PHOSPHODIESTERASE"/>
    <property type="match status" value="1"/>
</dbReference>
<keyword evidence="1" id="KW-0812">Transmembrane</keyword>
<dbReference type="GO" id="GO:0006629">
    <property type="term" value="P:lipid metabolic process"/>
    <property type="evidence" value="ECO:0007669"/>
    <property type="project" value="InterPro"/>
</dbReference>
<organism evidence="3 4">
    <name type="scientific">Roseobacter insulae</name>
    <dbReference type="NCBI Taxonomy" id="2859783"/>
    <lineage>
        <taxon>Bacteria</taxon>
        <taxon>Pseudomonadati</taxon>
        <taxon>Pseudomonadota</taxon>
        <taxon>Alphaproteobacteria</taxon>
        <taxon>Rhodobacterales</taxon>
        <taxon>Roseobacteraceae</taxon>
        <taxon>Roseobacter</taxon>
    </lineage>
</organism>
<sequence>MTVAQAYIDTWARRGVIVPIFLAVRLLSLAVILPVTSAVITLAISLSGQAALTDQDIARFFISPLGFPVFLGISAIILIASVLGLAAMTVALQNHSKSSLNALRLTLILLGQRFRAVAGYALRLVLRIVLITTPFTGVSLLIAQSYFGAYDINYYLTARPPEFLSGLALIAMVMGLMTVIVTMKLLHWSVSLHLVLFDEVPPRDCFRESARIMAHKRWRLLRGLLVWLAIRTALAFVLAVVFGWLIRHAADGFGTAFRGKLTLAMGYAALWWVCGMIISAVSLGALARLLYDLHEHECHPKPIVPQDTRSLFAPRQMVFAAALLALFGLLGGVLLINRVQSAPNIEIIAHRGAAGTRPENTLASVRKAVEDGADWVEIDVQETAEGDVVVMHDSDFMKLAGVDLKIWEATAEDLAGIDIGSWFDPLYAEERIPTLKQVLDVTRDRAKLLIELKYYGHDQDLEARTVSIVEAAGMAAQVATMSLKYPAVQKMNALRPGWPTGVLAATAVGNLAALDADFIAVSTSMAGPQLVQRARAQGKKLYVWTVNEPLTMSALMSLGVDGIITDEPALARQVMETRSDLTTAERLFILFADRAGLTFDENEYRNADP</sequence>
<feature type="transmembrane region" description="Helical" evidence="1">
    <location>
        <begin position="266"/>
        <end position="291"/>
    </location>
</feature>
<evidence type="ECO:0000259" key="2">
    <source>
        <dbReference type="PROSITE" id="PS51704"/>
    </source>
</evidence>
<dbReference type="PANTHER" id="PTHR46211">
    <property type="entry name" value="GLYCEROPHOSPHORYL DIESTER PHOSPHODIESTERASE"/>
    <property type="match status" value="1"/>
</dbReference>
<dbReference type="Pfam" id="PF10110">
    <property type="entry name" value="GPDPase_memb"/>
    <property type="match status" value="1"/>
</dbReference>
<name>A0A9X1K329_9RHOB</name>
<evidence type="ECO:0000313" key="3">
    <source>
        <dbReference type="EMBL" id="MBW4708207.1"/>
    </source>
</evidence>
<accession>A0A9X1K329</accession>
<dbReference type="AlphaFoldDB" id="A0A9X1K329"/>
<feature type="transmembrane region" description="Helical" evidence="1">
    <location>
        <begin position="163"/>
        <end position="186"/>
    </location>
</feature>
<evidence type="ECO:0000313" key="4">
    <source>
        <dbReference type="Proteomes" id="UP001138661"/>
    </source>
</evidence>
<feature type="transmembrane region" description="Helical" evidence="1">
    <location>
        <begin position="20"/>
        <end position="45"/>
    </location>
</feature>
<keyword evidence="1" id="KW-1133">Transmembrane helix</keyword>
<feature type="transmembrane region" description="Helical" evidence="1">
    <location>
        <begin position="317"/>
        <end position="336"/>
    </location>
</feature>
<keyword evidence="4" id="KW-1185">Reference proteome</keyword>
<evidence type="ECO:0000256" key="1">
    <source>
        <dbReference type="SAM" id="Phobius"/>
    </source>
</evidence>
<dbReference type="EMBL" id="JAHXDN010000002">
    <property type="protein sequence ID" value="MBW4708207.1"/>
    <property type="molecule type" value="Genomic_DNA"/>
</dbReference>
<protein>
    <submittedName>
        <fullName evidence="3">Glycerophosphodiester phosphodiesterase</fullName>
    </submittedName>
</protein>
<dbReference type="InterPro" id="IPR018476">
    <property type="entry name" value="GlyceroP-diester-Pdiesterase_M"/>
</dbReference>
<dbReference type="InterPro" id="IPR030395">
    <property type="entry name" value="GP_PDE_dom"/>
</dbReference>
<proteinExistence type="predicted"/>
<dbReference type="Proteomes" id="UP001138661">
    <property type="component" value="Unassembled WGS sequence"/>
</dbReference>
<gene>
    <name evidence="3" type="ORF">KX928_10465</name>
</gene>
<feature type="transmembrane region" description="Helical" evidence="1">
    <location>
        <begin position="224"/>
        <end position="246"/>
    </location>
</feature>
<dbReference type="GO" id="GO:0008081">
    <property type="term" value="F:phosphoric diester hydrolase activity"/>
    <property type="evidence" value="ECO:0007669"/>
    <property type="project" value="InterPro"/>
</dbReference>
<feature type="transmembrane region" description="Helical" evidence="1">
    <location>
        <begin position="65"/>
        <end position="92"/>
    </location>
</feature>